<reference evidence="17 18" key="1">
    <citation type="submission" date="2021-10" db="EMBL/GenBank/DDBJ databases">
        <title>Anaerobic single-cell dispensing facilitates the cultivation of human gut bacteria.</title>
        <authorList>
            <person name="Afrizal A."/>
        </authorList>
    </citation>
    <scope>NUCLEOTIDE SEQUENCE [LARGE SCALE GENOMIC DNA]</scope>
    <source>
        <strain evidence="17 18">CLA-AA-H270</strain>
    </source>
</reference>
<keyword evidence="7 14" id="KW-0547">Nucleotide-binding</keyword>
<proteinExistence type="inferred from homology"/>
<name>A0AAW4VYP3_9FIRM</name>
<dbReference type="SUPFAM" id="SSF53795">
    <property type="entry name" value="PEP carboxykinase-like"/>
    <property type="match status" value="1"/>
</dbReference>
<evidence type="ECO:0000256" key="4">
    <source>
        <dbReference type="ARBA" id="ARBA00022527"/>
    </source>
</evidence>
<dbReference type="GO" id="GO:0005524">
    <property type="term" value="F:ATP binding"/>
    <property type="evidence" value="ECO:0007669"/>
    <property type="project" value="UniProtKB-UniRule"/>
</dbReference>
<dbReference type="Pfam" id="PF02603">
    <property type="entry name" value="Hpr_kinase_N"/>
    <property type="match status" value="1"/>
</dbReference>
<dbReference type="AlphaFoldDB" id="A0AAW4VYP3"/>
<keyword evidence="8 14" id="KW-0418">Kinase</keyword>
<dbReference type="GeneID" id="98659735"/>
<evidence type="ECO:0000259" key="16">
    <source>
        <dbReference type="Pfam" id="PF07475"/>
    </source>
</evidence>
<dbReference type="GO" id="GO:0000287">
    <property type="term" value="F:magnesium ion binding"/>
    <property type="evidence" value="ECO:0007669"/>
    <property type="project" value="UniProtKB-UniRule"/>
</dbReference>
<organism evidence="17 18">
    <name type="scientific">Agathobaculum butyriciproducens</name>
    <dbReference type="NCBI Taxonomy" id="1628085"/>
    <lineage>
        <taxon>Bacteria</taxon>
        <taxon>Bacillati</taxon>
        <taxon>Bacillota</taxon>
        <taxon>Clostridia</taxon>
        <taxon>Eubacteriales</taxon>
        <taxon>Butyricicoccaceae</taxon>
        <taxon>Agathobaculum</taxon>
    </lineage>
</organism>
<evidence type="ECO:0000256" key="7">
    <source>
        <dbReference type="ARBA" id="ARBA00022741"/>
    </source>
</evidence>
<evidence type="ECO:0000256" key="1">
    <source>
        <dbReference type="ARBA" id="ARBA00001120"/>
    </source>
</evidence>
<feature type="active site" evidence="14">
    <location>
        <position position="164"/>
    </location>
</feature>
<evidence type="ECO:0000256" key="2">
    <source>
        <dbReference type="ARBA" id="ARBA00001946"/>
    </source>
</evidence>
<evidence type="ECO:0000313" key="18">
    <source>
        <dbReference type="Proteomes" id="UP001298753"/>
    </source>
</evidence>
<feature type="region of interest" description="Important for the catalytic mechanism of both phosphorylation and dephosphorylation" evidence="14">
    <location>
        <begin position="206"/>
        <end position="215"/>
    </location>
</feature>
<dbReference type="GO" id="GO:0000155">
    <property type="term" value="F:phosphorelay sensor kinase activity"/>
    <property type="evidence" value="ECO:0007669"/>
    <property type="project" value="InterPro"/>
</dbReference>
<evidence type="ECO:0000256" key="12">
    <source>
        <dbReference type="ARBA" id="ARBA00023277"/>
    </source>
</evidence>
<feature type="domain" description="HPr kinase/phosphorylase C-terminal" evidence="16">
    <location>
        <begin position="135"/>
        <end position="304"/>
    </location>
</feature>
<evidence type="ECO:0000256" key="6">
    <source>
        <dbReference type="ARBA" id="ARBA00022723"/>
    </source>
</evidence>
<protein>
    <recommendedName>
        <fullName evidence="14">HPr kinase/phosphorylase</fullName>
        <shortName evidence="14">HPrK/P</shortName>
        <ecNumber evidence="14">2.7.11.-</ecNumber>
        <ecNumber evidence="14">2.7.4.-</ecNumber>
    </recommendedName>
    <alternativeName>
        <fullName evidence="14">HPr(Ser) kinase/phosphorylase</fullName>
    </alternativeName>
</protein>
<dbReference type="InterPro" id="IPR027417">
    <property type="entry name" value="P-loop_NTPase"/>
</dbReference>
<evidence type="ECO:0000256" key="8">
    <source>
        <dbReference type="ARBA" id="ARBA00022777"/>
    </source>
</evidence>
<evidence type="ECO:0000256" key="5">
    <source>
        <dbReference type="ARBA" id="ARBA00022679"/>
    </source>
</evidence>
<keyword evidence="12 14" id="KW-0119">Carbohydrate metabolism</keyword>
<accession>A0AAW4VYP3</accession>
<dbReference type="Proteomes" id="UP001298753">
    <property type="component" value="Unassembled WGS sequence"/>
</dbReference>
<dbReference type="Pfam" id="PF07475">
    <property type="entry name" value="Hpr_kinase_C"/>
    <property type="match status" value="1"/>
</dbReference>
<dbReference type="GO" id="GO:0004674">
    <property type="term" value="F:protein serine/threonine kinase activity"/>
    <property type="evidence" value="ECO:0007669"/>
    <property type="project" value="UniProtKB-KW"/>
</dbReference>
<dbReference type="NCBIfam" id="TIGR00679">
    <property type="entry name" value="hpr-ser"/>
    <property type="match status" value="1"/>
</dbReference>
<dbReference type="PANTHER" id="PTHR30305:SF1">
    <property type="entry name" value="HPR KINASE_PHOSPHORYLASE"/>
    <property type="match status" value="1"/>
</dbReference>
<evidence type="ECO:0000313" key="17">
    <source>
        <dbReference type="EMBL" id="MCC2177124.1"/>
    </source>
</evidence>
<comment type="caution">
    <text evidence="17">The sequence shown here is derived from an EMBL/GenBank/DDBJ whole genome shotgun (WGS) entry which is preliminary data.</text>
</comment>
<evidence type="ECO:0000256" key="9">
    <source>
        <dbReference type="ARBA" id="ARBA00022840"/>
    </source>
</evidence>
<dbReference type="EC" id="2.7.11.-" evidence="14"/>
<keyword evidence="18" id="KW-1185">Reference proteome</keyword>
<comment type="catalytic activity">
    <reaction evidence="13 14">
        <text>[HPr protein]-O-phospho-L-serine + phosphate + H(+) = [HPr protein]-L-serine + diphosphate</text>
        <dbReference type="Rhea" id="RHEA:46604"/>
        <dbReference type="Rhea" id="RHEA-COMP:11602"/>
        <dbReference type="Rhea" id="RHEA-COMP:11603"/>
        <dbReference type="ChEBI" id="CHEBI:15378"/>
        <dbReference type="ChEBI" id="CHEBI:29999"/>
        <dbReference type="ChEBI" id="CHEBI:33019"/>
        <dbReference type="ChEBI" id="CHEBI:43474"/>
        <dbReference type="ChEBI" id="CHEBI:83421"/>
    </reaction>
</comment>
<comment type="similarity">
    <text evidence="3 14">Belongs to the HPrK/P family.</text>
</comment>
<dbReference type="HAMAP" id="MF_01249">
    <property type="entry name" value="HPr_kinase"/>
    <property type="match status" value="1"/>
</dbReference>
<dbReference type="InterPro" id="IPR003755">
    <property type="entry name" value="HPr(Ser)_kin/Pase"/>
</dbReference>
<evidence type="ECO:0000256" key="13">
    <source>
        <dbReference type="ARBA" id="ARBA00047657"/>
    </source>
</evidence>
<sequence length="310" mass="34558">MQLKEFGVSLGDLIHEFNFEVVYGPEGFEKTEITKDDVNRPGLQLAGFFDYFDPNRIQIMGKVESSYVEGLSSEERRSRFDRLFETGIPVLLLSRNIDVFPECLAAAQEHGVPILRTNEFTSTIMSAIVAFLKVNLAPRVTLHGVLIEIYGEGVLLLGDSGVGKSETAIELVKRGHRLIADDAVEIKRVSDKTLVGTAPEVIRHFIELRGIGIVDVRRIFGIGAIKMTEKVELVINLEPWEDGKQYDRLGMDSQTTSILDIAVPSLTIPVKPGRNLAVIIEVAAMNDRQKKMGFNAAKELQERMLKQYGN</sequence>
<keyword evidence="6 14" id="KW-0479">Metal-binding</keyword>
<dbReference type="InterPro" id="IPR011104">
    <property type="entry name" value="Hpr_kin/Pase_C"/>
</dbReference>
<keyword evidence="5 14" id="KW-0808">Transferase</keyword>
<feature type="active site" description="Proton acceptor; for phosphorylation activity. Proton donor; for dephosphorylation activity" evidence="14">
    <location>
        <position position="182"/>
    </location>
</feature>
<dbReference type="EC" id="2.7.4.-" evidence="14"/>
<dbReference type="SUPFAM" id="SSF75138">
    <property type="entry name" value="HprK N-terminal domain-like"/>
    <property type="match status" value="1"/>
</dbReference>
<dbReference type="Gene3D" id="3.40.1390.20">
    <property type="entry name" value="HprK N-terminal domain-like"/>
    <property type="match status" value="1"/>
</dbReference>
<comment type="domain">
    <text evidence="14">The Walker A ATP-binding motif also binds Pi and PPi.</text>
</comment>
<dbReference type="InterPro" id="IPR028979">
    <property type="entry name" value="Ser_kin/Pase_Hpr-like_N_sf"/>
</dbReference>
<feature type="binding site" evidence="14">
    <location>
        <position position="207"/>
    </location>
    <ligand>
        <name>Mg(2+)</name>
        <dbReference type="ChEBI" id="CHEBI:18420"/>
    </ligand>
</feature>
<keyword evidence="10 14" id="KW-0460">Magnesium</keyword>
<gene>
    <name evidence="14 17" type="primary">hprK</name>
    <name evidence="17" type="ORF">LKD22_08295</name>
</gene>
<dbReference type="RefSeq" id="WP_117751843.1">
    <property type="nucleotide sequence ID" value="NZ_JAJEPX010000023.1"/>
</dbReference>
<dbReference type="PANTHER" id="PTHR30305">
    <property type="entry name" value="PROTEIN YJDM-RELATED"/>
    <property type="match status" value="1"/>
</dbReference>
<feature type="active site" evidence="14">
    <location>
        <position position="143"/>
    </location>
</feature>
<dbReference type="Gene3D" id="3.40.50.300">
    <property type="entry name" value="P-loop containing nucleotide triphosphate hydrolases"/>
    <property type="match status" value="1"/>
</dbReference>
<feature type="domain" description="HPr(Ser) kinase/phosphorylase N-terminal" evidence="15">
    <location>
        <begin position="8"/>
        <end position="132"/>
    </location>
</feature>
<dbReference type="InterPro" id="IPR011126">
    <property type="entry name" value="Hpr_kin/Pase_Hpr_N"/>
</dbReference>
<feature type="binding site" evidence="14">
    <location>
        <begin position="158"/>
        <end position="165"/>
    </location>
    <ligand>
        <name>ATP</name>
        <dbReference type="ChEBI" id="CHEBI:30616"/>
    </ligand>
</feature>
<dbReference type="FunFam" id="3.40.50.300:FF:000174">
    <property type="entry name" value="HPr kinase/phosphorylase"/>
    <property type="match status" value="1"/>
</dbReference>
<keyword evidence="11 14" id="KW-0511">Multifunctional enzyme</keyword>
<feature type="region of interest" description="Important for the catalytic mechanism of dephosphorylation" evidence="14">
    <location>
        <begin position="269"/>
        <end position="274"/>
    </location>
</feature>
<keyword evidence="9 14" id="KW-0067">ATP-binding</keyword>
<keyword evidence="4 14" id="KW-0723">Serine/threonine-protein kinase</keyword>
<evidence type="ECO:0000256" key="10">
    <source>
        <dbReference type="ARBA" id="ARBA00022842"/>
    </source>
</evidence>
<dbReference type="EMBL" id="JAJEPX010000023">
    <property type="protein sequence ID" value="MCC2177124.1"/>
    <property type="molecule type" value="Genomic_DNA"/>
</dbReference>
<evidence type="ECO:0000259" key="15">
    <source>
        <dbReference type="Pfam" id="PF02603"/>
    </source>
</evidence>
<comment type="function">
    <text evidence="14">Catalyzes the ATP- as well as the pyrophosphate-dependent phosphorylation of a specific serine residue in HPr, a phosphocarrier protein of the phosphoenolpyruvate-dependent sugar phosphotransferase system (PTS). HprK/P also catalyzes the pyrophosphate-producing, inorganic phosphate-dependent dephosphorylation (phosphorolysis) of seryl-phosphorylated HPr (P-Ser-HPr). The two antagonistic activities of HprK/P are regulated by several intracellular metabolites, which change their concentration in response to the absence or presence of rapidly metabolisable carbon sources (glucose, fructose, etc.) in the growth medium. Therefore, by controlling the phosphorylation state of HPr, HPrK/P is a sensor enzyme that plays a major role in the regulation of carbon metabolism and sugar transport: it mediates carbon catabolite repression (CCR), and regulates PTS-catalyzed carbohydrate uptake and inducer exclusion.</text>
</comment>
<evidence type="ECO:0000256" key="11">
    <source>
        <dbReference type="ARBA" id="ARBA00023268"/>
    </source>
</evidence>
<dbReference type="GO" id="GO:0004712">
    <property type="term" value="F:protein serine/threonine/tyrosine kinase activity"/>
    <property type="evidence" value="ECO:0007669"/>
    <property type="project" value="UniProtKB-UniRule"/>
</dbReference>
<evidence type="ECO:0000256" key="3">
    <source>
        <dbReference type="ARBA" id="ARBA00006883"/>
    </source>
</evidence>
<comment type="miscellaneous">
    <text evidence="14">Both phosphorylation and phosphorolysis are carried out by the same active site and suggest a common mechanism for both reactions.</text>
</comment>
<comment type="cofactor">
    <cofactor evidence="2 14">
        <name>Mg(2+)</name>
        <dbReference type="ChEBI" id="CHEBI:18420"/>
    </cofactor>
</comment>
<dbReference type="CDD" id="cd01918">
    <property type="entry name" value="HprK_C"/>
    <property type="match status" value="1"/>
</dbReference>
<comment type="subunit">
    <text evidence="14">Homohexamer.</text>
</comment>
<dbReference type="GO" id="GO:0006109">
    <property type="term" value="P:regulation of carbohydrate metabolic process"/>
    <property type="evidence" value="ECO:0007669"/>
    <property type="project" value="UniProtKB-UniRule"/>
</dbReference>
<feature type="active site" evidence="14">
    <location>
        <position position="248"/>
    </location>
</feature>
<feature type="binding site" evidence="14">
    <location>
        <position position="165"/>
    </location>
    <ligand>
        <name>Mg(2+)</name>
        <dbReference type="ChEBI" id="CHEBI:18420"/>
    </ligand>
</feature>
<comment type="catalytic activity">
    <reaction evidence="1 14">
        <text>[HPr protein]-L-serine + ATP = [HPr protein]-O-phospho-L-serine + ADP + H(+)</text>
        <dbReference type="Rhea" id="RHEA:46600"/>
        <dbReference type="Rhea" id="RHEA-COMP:11602"/>
        <dbReference type="Rhea" id="RHEA-COMP:11603"/>
        <dbReference type="ChEBI" id="CHEBI:15378"/>
        <dbReference type="ChEBI" id="CHEBI:29999"/>
        <dbReference type="ChEBI" id="CHEBI:30616"/>
        <dbReference type="ChEBI" id="CHEBI:83421"/>
        <dbReference type="ChEBI" id="CHEBI:456216"/>
    </reaction>
</comment>
<evidence type="ECO:0000256" key="14">
    <source>
        <dbReference type="HAMAP-Rule" id="MF_01249"/>
    </source>
</evidence>